<keyword evidence="4 7" id="KW-0812">Transmembrane</keyword>
<evidence type="ECO:0000256" key="3">
    <source>
        <dbReference type="ARBA" id="ARBA00022475"/>
    </source>
</evidence>
<dbReference type="PANTHER" id="PTHR30465:SF0">
    <property type="entry name" value="OLIGOPEPTIDE TRANSPORT SYSTEM PERMEASE PROTEIN APPB"/>
    <property type="match status" value="1"/>
</dbReference>
<dbReference type="PROSITE" id="PS50928">
    <property type="entry name" value="ABC_TM1"/>
    <property type="match status" value="1"/>
</dbReference>
<dbReference type="EMBL" id="CP002691">
    <property type="protein sequence ID" value="AEE52068.1"/>
    <property type="molecule type" value="Genomic_DNA"/>
</dbReference>
<accession>F4L5V8</accession>
<dbReference type="SUPFAM" id="SSF161098">
    <property type="entry name" value="MetI-like"/>
    <property type="match status" value="1"/>
</dbReference>
<dbReference type="eggNOG" id="COG0601">
    <property type="taxonomic scope" value="Bacteria"/>
</dbReference>
<feature type="transmembrane region" description="Helical" evidence="7">
    <location>
        <begin position="334"/>
        <end position="353"/>
    </location>
</feature>
<reference key="2">
    <citation type="submission" date="2011-04" db="EMBL/GenBank/DDBJ databases">
        <title>Complete sequence of chromosome of Haliscomenobacter hydrossis DSM 1100.</title>
        <authorList>
            <consortium name="US DOE Joint Genome Institute (JGI-PGF)"/>
            <person name="Lucas S."/>
            <person name="Han J."/>
            <person name="Lapidus A."/>
            <person name="Bruce D."/>
            <person name="Goodwin L."/>
            <person name="Pitluck S."/>
            <person name="Peters L."/>
            <person name="Kyrpides N."/>
            <person name="Mavromatis K."/>
            <person name="Ivanova N."/>
            <person name="Ovchinnikova G."/>
            <person name="Pagani I."/>
            <person name="Daligault H."/>
            <person name="Detter J.C."/>
            <person name="Han C."/>
            <person name="Land M."/>
            <person name="Hauser L."/>
            <person name="Markowitz V."/>
            <person name="Cheng J.-F."/>
            <person name="Hugenholtz P."/>
            <person name="Woyke T."/>
            <person name="Wu D."/>
            <person name="Verbarg S."/>
            <person name="Frueling A."/>
            <person name="Brambilla E."/>
            <person name="Klenk H.-P."/>
            <person name="Eisen J.A."/>
        </authorList>
    </citation>
    <scope>NUCLEOTIDE SEQUENCE</scope>
    <source>
        <strain>DSM 1100</strain>
    </source>
</reference>
<evidence type="ECO:0000313" key="10">
    <source>
        <dbReference type="Proteomes" id="UP000008461"/>
    </source>
</evidence>
<feature type="transmembrane region" description="Helical" evidence="7">
    <location>
        <begin position="242"/>
        <end position="269"/>
    </location>
</feature>
<reference evidence="9 10" key="1">
    <citation type="journal article" date="2011" name="Stand. Genomic Sci.">
        <title>Complete genome sequence of Haliscomenobacter hydrossis type strain (O).</title>
        <authorList>
            <consortium name="US DOE Joint Genome Institute (JGI-PGF)"/>
            <person name="Daligault H."/>
            <person name="Lapidus A."/>
            <person name="Zeytun A."/>
            <person name="Nolan M."/>
            <person name="Lucas S."/>
            <person name="Del Rio T.G."/>
            <person name="Tice H."/>
            <person name="Cheng J.F."/>
            <person name="Tapia R."/>
            <person name="Han C."/>
            <person name="Goodwin L."/>
            <person name="Pitluck S."/>
            <person name="Liolios K."/>
            <person name="Pagani I."/>
            <person name="Ivanova N."/>
            <person name="Huntemann M."/>
            <person name="Mavromatis K."/>
            <person name="Mikhailova N."/>
            <person name="Pati A."/>
            <person name="Chen A."/>
            <person name="Palaniappan K."/>
            <person name="Land M."/>
            <person name="Hauser L."/>
            <person name="Brambilla E.M."/>
            <person name="Rohde M."/>
            <person name="Verbarg S."/>
            <person name="Goker M."/>
            <person name="Bristow J."/>
            <person name="Eisen J.A."/>
            <person name="Markowitz V."/>
            <person name="Hugenholtz P."/>
            <person name="Kyrpides N.C."/>
            <person name="Klenk H.P."/>
            <person name="Woyke T."/>
        </authorList>
    </citation>
    <scope>NUCLEOTIDE SEQUENCE [LARGE SCALE GENOMIC DNA]</scope>
    <source>
        <strain evidence="10">ATCC 27775 / DSM 1100 / LMG 10767 / O</strain>
    </source>
</reference>
<dbReference type="Gene3D" id="1.10.3720.10">
    <property type="entry name" value="MetI-like"/>
    <property type="match status" value="1"/>
</dbReference>
<dbReference type="CDD" id="cd06261">
    <property type="entry name" value="TM_PBP2"/>
    <property type="match status" value="1"/>
</dbReference>
<evidence type="ECO:0000256" key="4">
    <source>
        <dbReference type="ARBA" id="ARBA00022692"/>
    </source>
</evidence>
<evidence type="ECO:0000313" key="9">
    <source>
        <dbReference type="EMBL" id="AEE52068.1"/>
    </source>
</evidence>
<organism evidence="9 10">
    <name type="scientific">Haliscomenobacter hydrossis (strain ATCC 27775 / DSM 1100 / LMG 10767 / O)</name>
    <dbReference type="NCBI Taxonomy" id="760192"/>
    <lineage>
        <taxon>Bacteria</taxon>
        <taxon>Pseudomonadati</taxon>
        <taxon>Bacteroidota</taxon>
        <taxon>Saprospiria</taxon>
        <taxon>Saprospirales</taxon>
        <taxon>Haliscomenobacteraceae</taxon>
        <taxon>Haliscomenobacter</taxon>
    </lineage>
</organism>
<dbReference type="AlphaFoldDB" id="F4L5V8"/>
<keyword evidence="10" id="KW-1185">Reference proteome</keyword>
<evidence type="ECO:0000256" key="6">
    <source>
        <dbReference type="ARBA" id="ARBA00023136"/>
    </source>
</evidence>
<comment type="similarity">
    <text evidence="7">Belongs to the binding-protein-dependent transport system permease family.</text>
</comment>
<dbReference type="Proteomes" id="UP000008461">
    <property type="component" value="Chromosome"/>
</dbReference>
<feature type="domain" description="ABC transmembrane type-1" evidence="8">
    <location>
        <begin position="242"/>
        <end position="456"/>
    </location>
</feature>
<keyword evidence="5 7" id="KW-1133">Transmembrane helix</keyword>
<protein>
    <submittedName>
        <fullName evidence="9">ABC-type transporter, integral membrane subunit</fullName>
    </submittedName>
</protein>
<feature type="transmembrane region" description="Helical" evidence="7">
    <location>
        <begin position="281"/>
        <end position="302"/>
    </location>
</feature>
<feature type="transmembrane region" description="Helical" evidence="7">
    <location>
        <begin position="437"/>
        <end position="463"/>
    </location>
</feature>
<dbReference type="STRING" id="760192.Halhy_4223"/>
<keyword evidence="6 7" id="KW-0472">Membrane</keyword>
<dbReference type="PANTHER" id="PTHR30465">
    <property type="entry name" value="INNER MEMBRANE ABC TRANSPORTER"/>
    <property type="match status" value="1"/>
</dbReference>
<dbReference type="GO" id="GO:0005886">
    <property type="term" value="C:plasma membrane"/>
    <property type="evidence" value="ECO:0007669"/>
    <property type="project" value="UniProtKB-SubCell"/>
</dbReference>
<gene>
    <name evidence="9" type="ordered locus">Halhy_4223</name>
</gene>
<evidence type="ECO:0000256" key="5">
    <source>
        <dbReference type="ARBA" id="ARBA00022989"/>
    </source>
</evidence>
<keyword evidence="2 7" id="KW-0813">Transport</keyword>
<dbReference type="HOGENOM" id="CLU_036879_1_2_10"/>
<evidence type="ECO:0000259" key="8">
    <source>
        <dbReference type="PROSITE" id="PS50928"/>
    </source>
</evidence>
<dbReference type="InterPro" id="IPR035906">
    <property type="entry name" value="MetI-like_sf"/>
</dbReference>
<comment type="subcellular location">
    <subcellularLocation>
        <location evidence="1 7">Cell membrane</location>
        <topology evidence="1 7">Multi-pass membrane protein</topology>
    </subcellularLocation>
</comment>
<dbReference type="InterPro" id="IPR000515">
    <property type="entry name" value="MetI-like"/>
</dbReference>
<dbReference type="RefSeq" id="WP_013766606.1">
    <property type="nucleotide sequence ID" value="NC_015510.1"/>
</dbReference>
<dbReference type="KEGG" id="hhy:Halhy_4223"/>
<keyword evidence="3" id="KW-1003">Cell membrane</keyword>
<evidence type="ECO:0000256" key="1">
    <source>
        <dbReference type="ARBA" id="ARBA00004651"/>
    </source>
</evidence>
<name>F4L5V8_HALH1</name>
<evidence type="ECO:0000256" key="2">
    <source>
        <dbReference type="ARBA" id="ARBA00022448"/>
    </source>
</evidence>
<evidence type="ECO:0000256" key="7">
    <source>
        <dbReference type="RuleBase" id="RU363032"/>
    </source>
</evidence>
<sequence>MLRYFLNRILLLAPTLLVALVLTFGLSRLVPGDPVEQANEDDLEKSTQKEAELLRMYRRKSARMGLDKPVFYFSIQPAAYPDTLYKIPFRNRREMLIALLRQNGNWPAVEQYLVEIGNFKTGLQKLPDSLRSEARSNLAQEINDLQFTADFSVAQAQLQTMGGLVQKDPDLQQGMGGAYTQLLESFQYLQAHPQKVKLYLPAFKWHGFDNQFQDLLSGYLRGDLGLSYNDGKPVNAKIGRALVWTVLLNVFALPIAYFLAIFFGVRMAVGKGGRFDRRMNNVLFGLYALPAFWVALVLLVVFSNPDWGMNFISITGMMDLDKNSSWGEWIRVGARQLIVPIICLIYPAMTVLARQMRSSMIVALNQDFVRTARAKGLTEKEVIWKHAFPNAAFPLIAYFGSLLPEMVTGSILLENIFNVPGMGRLLIYGMGTQDWPIVFGIMILGTLLSIIGLLFADLAYAWLDPRVRFGAESNPIAQV</sequence>
<dbReference type="GO" id="GO:0055085">
    <property type="term" value="P:transmembrane transport"/>
    <property type="evidence" value="ECO:0007669"/>
    <property type="project" value="InterPro"/>
</dbReference>
<proteinExistence type="inferred from homology"/>
<feature type="transmembrane region" description="Helical" evidence="7">
    <location>
        <begin position="395"/>
        <end position="417"/>
    </location>
</feature>
<dbReference type="Pfam" id="PF00528">
    <property type="entry name" value="BPD_transp_1"/>
    <property type="match status" value="1"/>
</dbReference>